<dbReference type="Proteomes" id="UP000447434">
    <property type="component" value="Chromosome 12"/>
</dbReference>
<keyword evidence="2" id="KW-1185">Reference proteome</keyword>
<protein>
    <submittedName>
        <fullName evidence="1">Putative FHY3/FAR1 family protein</fullName>
    </submittedName>
</protein>
<name>A0A6A4PNZ6_LUPAL</name>
<organism evidence="1 2">
    <name type="scientific">Lupinus albus</name>
    <name type="common">White lupine</name>
    <name type="synonym">Lupinus termis</name>
    <dbReference type="NCBI Taxonomy" id="3870"/>
    <lineage>
        <taxon>Eukaryota</taxon>
        <taxon>Viridiplantae</taxon>
        <taxon>Streptophyta</taxon>
        <taxon>Embryophyta</taxon>
        <taxon>Tracheophyta</taxon>
        <taxon>Spermatophyta</taxon>
        <taxon>Magnoliopsida</taxon>
        <taxon>eudicotyledons</taxon>
        <taxon>Gunneridae</taxon>
        <taxon>Pentapetalae</taxon>
        <taxon>rosids</taxon>
        <taxon>fabids</taxon>
        <taxon>Fabales</taxon>
        <taxon>Fabaceae</taxon>
        <taxon>Papilionoideae</taxon>
        <taxon>50 kb inversion clade</taxon>
        <taxon>genistoids sensu lato</taxon>
        <taxon>core genistoids</taxon>
        <taxon>Genisteae</taxon>
        <taxon>Lupinus</taxon>
    </lineage>
</organism>
<sequence>MKISNRLTGKLSIAEFIAEHNHQTSTPSKSHLHRSQRKITLSQAAEMDLAESFGITPKASCELMARRAGGRENLGFIPDDYRNYLHSKRTIQMRTGDTGEVGSGSSL</sequence>
<dbReference type="OrthoDB" id="2402896at2759"/>
<dbReference type="PANTHER" id="PTHR47718">
    <property type="entry name" value="OS01G0519700 PROTEIN"/>
    <property type="match status" value="1"/>
</dbReference>
<reference evidence="2" key="1">
    <citation type="journal article" date="2020" name="Nat. Commun.">
        <title>Genome sequence of the cluster root forming white lupin.</title>
        <authorList>
            <person name="Hufnagel B."/>
            <person name="Marques A."/>
            <person name="Soriano A."/>
            <person name="Marques L."/>
            <person name="Divol F."/>
            <person name="Doumas P."/>
            <person name="Sallet E."/>
            <person name="Mancinotti D."/>
            <person name="Carrere S."/>
            <person name="Marande W."/>
            <person name="Arribat S."/>
            <person name="Keller J."/>
            <person name="Huneau C."/>
            <person name="Blein T."/>
            <person name="Aime D."/>
            <person name="Laguerre M."/>
            <person name="Taylor J."/>
            <person name="Schubert V."/>
            <person name="Nelson M."/>
            <person name="Geu-Flores F."/>
            <person name="Crespi M."/>
            <person name="Gallardo-Guerrero K."/>
            <person name="Delaux P.-M."/>
            <person name="Salse J."/>
            <person name="Berges H."/>
            <person name="Guyot R."/>
            <person name="Gouzy J."/>
            <person name="Peret B."/>
        </authorList>
    </citation>
    <scope>NUCLEOTIDE SEQUENCE [LARGE SCALE GENOMIC DNA]</scope>
    <source>
        <strain evidence="2">cv. Amiga</strain>
    </source>
</reference>
<dbReference type="PANTHER" id="PTHR47718:SF8">
    <property type="entry name" value="PROTEIN FAR1-RELATED SEQUENCE"/>
    <property type="match status" value="1"/>
</dbReference>
<proteinExistence type="predicted"/>
<dbReference type="AlphaFoldDB" id="A0A6A4PNZ6"/>
<evidence type="ECO:0000313" key="1">
    <source>
        <dbReference type="EMBL" id="KAE9603156.1"/>
    </source>
</evidence>
<gene>
    <name evidence="1" type="ORF">Lalb_Chr12g0207491</name>
</gene>
<dbReference type="EMBL" id="WOCE01000012">
    <property type="protein sequence ID" value="KAE9603156.1"/>
    <property type="molecule type" value="Genomic_DNA"/>
</dbReference>
<comment type="caution">
    <text evidence="1">The sequence shown here is derived from an EMBL/GenBank/DDBJ whole genome shotgun (WGS) entry which is preliminary data.</text>
</comment>
<evidence type="ECO:0000313" key="2">
    <source>
        <dbReference type="Proteomes" id="UP000447434"/>
    </source>
</evidence>
<accession>A0A6A4PNZ6</accession>